<evidence type="ECO:0000313" key="2">
    <source>
        <dbReference type="Proteomes" id="UP000886523"/>
    </source>
</evidence>
<protein>
    <submittedName>
        <fullName evidence="1">Uncharacterized protein</fullName>
    </submittedName>
</protein>
<sequence length="93" mass="10104">MAGAVECGQKSGVMRSLLGVIFLSTPSRGITTANGVPLFHYYVSNGVDSSVATISSPRTLWPAQPFCCGDSEYATFDRCLPDYCLYQRVCVRL</sequence>
<evidence type="ECO:0000313" key="1">
    <source>
        <dbReference type="EMBL" id="KAF9513016.1"/>
    </source>
</evidence>
<keyword evidence="2" id="KW-1185">Reference proteome</keyword>
<dbReference type="AlphaFoldDB" id="A0A9P6AYC4"/>
<accession>A0A9P6AYC4</accession>
<name>A0A9P6AYC4_9AGAM</name>
<reference evidence="1" key="1">
    <citation type="journal article" date="2020" name="Nat. Commun.">
        <title>Large-scale genome sequencing of mycorrhizal fungi provides insights into the early evolution of symbiotic traits.</title>
        <authorList>
            <person name="Miyauchi S."/>
            <person name="Kiss E."/>
            <person name="Kuo A."/>
            <person name="Drula E."/>
            <person name="Kohler A."/>
            <person name="Sanchez-Garcia M."/>
            <person name="Morin E."/>
            <person name="Andreopoulos B."/>
            <person name="Barry K.W."/>
            <person name="Bonito G."/>
            <person name="Buee M."/>
            <person name="Carver A."/>
            <person name="Chen C."/>
            <person name="Cichocki N."/>
            <person name="Clum A."/>
            <person name="Culley D."/>
            <person name="Crous P.W."/>
            <person name="Fauchery L."/>
            <person name="Girlanda M."/>
            <person name="Hayes R.D."/>
            <person name="Keri Z."/>
            <person name="LaButti K."/>
            <person name="Lipzen A."/>
            <person name="Lombard V."/>
            <person name="Magnuson J."/>
            <person name="Maillard F."/>
            <person name="Murat C."/>
            <person name="Nolan M."/>
            <person name="Ohm R.A."/>
            <person name="Pangilinan J."/>
            <person name="Pereira M.F."/>
            <person name="Perotto S."/>
            <person name="Peter M."/>
            <person name="Pfister S."/>
            <person name="Riley R."/>
            <person name="Sitrit Y."/>
            <person name="Stielow J.B."/>
            <person name="Szollosi G."/>
            <person name="Zifcakova L."/>
            <person name="Stursova M."/>
            <person name="Spatafora J.W."/>
            <person name="Tedersoo L."/>
            <person name="Vaario L.M."/>
            <person name="Yamada A."/>
            <person name="Yan M."/>
            <person name="Wang P."/>
            <person name="Xu J."/>
            <person name="Bruns T."/>
            <person name="Baldrian P."/>
            <person name="Vilgalys R."/>
            <person name="Dunand C."/>
            <person name="Henrissat B."/>
            <person name="Grigoriev I.V."/>
            <person name="Hibbett D."/>
            <person name="Nagy L.G."/>
            <person name="Martin F.M."/>
        </authorList>
    </citation>
    <scope>NUCLEOTIDE SEQUENCE</scope>
    <source>
        <strain evidence="1">UP504</strain>
    </source>
</reference>
<comment type="caution">
    <text evidence="1">The sequence shown here is derived from an EMBL/GenBank/DDBJ whole genome shotgun (WGS) entry which is preliminary data.</text>
</comment>
<gene>
    <name evidence="1" type="ORF">BS47DRAFT_1344723</name>
</gene>
<organism evidence="1 2">
    <name type="scientific">Hydnum rufescens UP504</name>
    <dbReference type="NCBI Taxonomy" id="1448309"/>
    <lineage>
        <taxon>Eukaryota</taxon>
        <taxon>Fungi</taxon>
        <taxon>Dikarya</taxon>
        <taxon>Basidiomycota</taxon>
        <taxon>Agaricomycotina</taxon>
        <taxon>Agaricomycetes</taxon>
        <taxon>Cantharellales</taxon>
        <taxon>Hydnaceae</taxon>
        <taxon>Hydnum</taxon>
    </lineage>
</organism>
<dbReference type="Proteomes" id="UP000886523">
    <property type="component" value="Unassembled WGS sequence"/>
</dbReference>
<proteinExistence type="predicted"/>
<dbReference type="EMBL" id="MU128978">
    <property type="protein sequence ID" value="KAF9513016.1"/>
    <property type="molecule type" value="Genomic_DNA"/>
</dbReference>